<keyword evidence="5" id="KW-1185">Reference proteome</keyword>
<gene>
    <name evidence="4" type="ORF">UPYG_G00309820</name>
</gene>
<proteinExistence type="inferred from homology"/>
<dbReference type="PANTHER" id="PTHR15417">
    <property type="entry name" value="PROTEIN PHOSPHATASE INHIBITOR AND DOPAMINE- AND CAMP-REGULATED NEURONAL PHOSPHOPROTEIN"/>
    <property type="match status" value="1"/>
</dbReference>
<evidence type="ECO:0000313" key="4">
    <source>
        <dbReference type="EMBL" id="KAL0963706.1"/>
    </source>
</evidence>
<evidence type="ECO:0000256" key="3">
    <source>
        <dbReference type="SAM" id="MobiDB-lite"/>
    </source>
</evidence>
<evidence type="ECO:0000256" key="2">
    <source>
        <dbReference type="ARBA" id="ARBA00023272"/>
    </source>
</evidence>
<feature type="compositionally biased region" description="Basic and acidic residues" evidence="3">
    <location>
        <begin position="159"/>
        <end position="173"/>
    </location>
</feature>
<evidence type="ECO:0008006" key="6">
    <source>
        <dbReference type="Google" id="ProtNLM"/>
    </source>
</evidence>
<protein>
    <recommendedName>
        <fullName evidence="6">Protein phosphatase 1 regulatory subunit 1C</fullName>
    </recommendedName>
</protein>
<feature type="region of interest" description="Disordered" evidence="3">
    <location>
        <begin position="50"/>
        <end position="82"/>
    </location>
</feature>
<name>A0ABD0W122_UMBPY</name>
<evidence type="ECO:0000313" key="5">
    <source>
        <dbReference type="Proteomes" id="UP001557470"/>
    </source>
</evidence>
<dbReference type="InterPro" id="IPR008466">
    <property type="entry name" value="PPP1R1A/B/C"/>
</dbReference>
<dbReference type="AlphaFoldDB" id="A0ABD0W122"/>
<comment type="caution">
    <text evidence="4">The sequence shown here is derived from an EMBL/GenBank/DDBJ whole genome shotgun (WGS) entry which is preliminary data.</text>
</comment>
<dbReference type="EMBL" id="JAGEUA010000010">
    <property type="protein sequence ID" value="KAL0963706.1"/>
    <property type="molecule type" value="Genomic_DNA"/>
</dbReference>
<keyword evidence="2" id="KW-0650">Protein phosphatase inhibitor</keyword>
<organism evidence="4 5">
    <name type="scientific">Umbra pygmaea</name>
    <name type="common">Eastern mudminnow</name>
    <dbReference type="NCBI Taxonomy" id="75934"/>
    <lineage>
        <taxon>Eukaryota</taxon>
        <taxon>Metazoa</taxon>
        <taxon>Chordata</taxon>
        <taxon>Craniata</taxon>
        <taxon>Vertebrata</taxon>
        <taxon>Euteleostomi</taxon>
        <taxon>Actinopterygii</taxon>
        <taxon>Neopterygii</taxon>
        <taxon>Teleostei</taxon>
        <taxon>Protacanthopterygii</taxon>
        <taxon>Esociformes</taxon>
        <taxon>Umbridae</taxon>
        <taxon>Umbra</taxon>
    </lineage>
</organism>
<reference evidence="4 5" key="1">
    <citation type="submission" date="2024-06" db="EMBL/GenBank/DDBJ databases">
        <authorList>
            <person name="Pan Q."/>
            <person name="Wen M."/>
            <person name="Jouanno E."/>
            <person name="Zahm M."/>
            <person name="Klopp C."/>
            <person name="Cabau C."/>
            <person name="Louis A."/>
            <person name="Berthelot C."/>
            <person name="Parey E."/>
            <person name="Roest Crollius H."/>
            <person name="Montfort J."/>
            <person name="Robinson-Rechavi M."/>
            <person name="Bouchez O."/>
            <person name="Lampietro C."/>
            <person name="Lopez Roques C."/>
            <person name="Donnadieu C."/>
            <person name="Postlethwait J."/>
            <person name="Bobe J."/>
            <person name="Verreycken H."/>
            <person name="Guiguen Y."/>
        </authorList>
    </citation>
    <scope>NUCLEOTIDE SEQUENCE [LARGE SCALE GENOMIC DNA]</scope>
    <source>
        <strain evidence="4">Up_M1</strain>
        <tissue evidence="4">Testis</tissue>
    </source>
</reference>
<evidence type="ECO:0000256" key="1">
    <source>
        <dbReference type="ARBA" id="ARBA00007775"/>
    </source>
</evidence>
<comment type="similarity">
    <text evidence="1">Belongs to the protein phosphatase inhibitor 1 family.</text>
</comment>
<sequence length="173" mass="19515">MESNVEANSPKKIHFAVPAVQSQLDAQASEHIRKRRPTPATHVIYLPPDLAAPDDKQLTRDQAETWGSESSPAQRKHSVYTAPTMTDCCRGLSEDRPNQTDKLALAEELLSGALPCLTDTPRRKDTPYQQQSPFTPGVKMLKSKSKVSFPEDEEEKDQEMERKEKEKKSRDPE</sequence>
<accession>A0ABD0W122</accession>
<feature type="region of interest" description="Disordered" evidence="3">
    <location>
        <begin position="115"/>
        <end position="173"/>
    </location>
</feature>
<dbReference type="GO" id="GO:0004864">
    <property type="term" value="F:protein phosphatase inhibitor activity"/>
    <property type="evidence" value="ECO:0007669"/>
    <property type="project" value="UniProtKB-KW"/>
</dbReference>
<feature type="compositionally biased region" description="Basic and acidic residues" evidence="3">
    <location>
        <begin position="53"/>
        <end position="63"/>
    </location>
</feature>
<dbReference type="PANTHER" id="PTHR15417:SF5">
    <property type="entry name" value="PROTEIN PHOSPHATASE 1 REGULATORY SUBUNIT 1C"/>
    <property type="match status" value="1"/>
</dbReference>
<dbReference type="Proteomes" id="UP001557470">
    <property type="component" value="Unassembled WGS sequence"/>
</dbReference>
<dbReference type="Pfam" id="PF05395">
    <property type="entry name" value="DARPP-32"/>
    <property type="match status" value="1"/>
</dbReference>